<feature type="compositionally biased region" description="Low complexity" evidence="1">
    <location>
        <begin position="38"/>
        <end position="77"/>
    </location>
</feature>
<dbReference type="AlphaFoldDB" id="A0A060SSB1"/>
<proteinExistence type="predicted"/>
<feature type="region of interest" description="Disordered" evidence="1">
    <location>
        <begin position="1"/>
        <end position="79"/>
    </location>
</feature>
<protein>
    <submittedName>
        <fullName evidence="2">Uncharacterized protein</fullName>
    </submittedName>
</protein>
<reference evidence="2" key="1">
    <citation type="submission" date="2014-01" db="EMBL/GenBank/DDBJ databases">
        <title>The genome of the white-rot fungus Pycnoporus cinnabarinus: a basidiomycete model with a versatile arsenal for lignocellulosic biomass breakdown.</title>
        <authorList>
            <person name="Levasseur A."/>
            <person name="Lomascolo A."/>
            <person name="Ruiz-Duenas F.J."/>
            <person name="Uzan E."/>
            <person name="Piumi F."/>
            <person name="Kues U."/>
            <person name="Ram A.F.J."/>
            <person name="Murat C."/>
            <person name="Haon M."/>
            <person name="Benoit I."/>
            <person name="Arfi Y."/>
            <person name="Chevret D."/>
            <person name="Drula E."/>
            <person name="Kwon M.J."/>
            <person name="Gouret P."/>
            <person name="Lesage-Meessen L."/>
            <person name="Lombard V."/>
            <person name="Mariette J."/>
            <person name="Noirot C."/>
            <person name="Park J."/>
            <person name="Patyshakuliyeva A."/>
            <person name="Wieneger R.A.B."/>
            <person name="Wosten H.A.B."/>
            <person name="Martin F."/>
            <person name="Coutinho P.M."/>
            <person name="de Vries R."/>
            <person name="Martinez A.T."/>
            <person name="Klopp C."/>
            <person name="Pontarotti P."/>
            <person name="Henrissat B."/>
            <person name="Record E."/>
        </authorList>
    </citation>
    <scope>NUCLEOTIDE SEQUENCE [LARGE SCALE GENOMIC DNA]</scope>
    <source>
        <strain evidence="2">BRFM137</strain>
    </source>
</reference>
<organism evidence="2 3">
    <name type="scientific">Pycnoporus cinnabarinus</name>
    <name type="common">Cinnabar-red polypore</name>
    <name type="synonym">Trametes cinnabarina</name>
    <dbReference type="NCBI Taxonomy" id="5643"/>
    <lineage>
        <taxon>Eukaryota</taxon>
        <taxon>Fungi</taxon>
        <taxon>Dikarya</taxon>
        <taxon>Basidiomycota</taxon>
        <taxon>Agaricomycotina</taxon>
        <taxon>Agaricomycetes</taxon>
        <taxon>Polyporales</taxon>
        <taxon>Polyporaceae</taxon>
        <taxon>Trametes</taxon>
    </lineage>
</organism>
<dbReference type="EMBL" id="CCBP010000240">
    <property type="protein sequence ID" value="CDO75114.1"/>
    <property type="molecule type" value="Genomic_DNA"/>
</dbReference>
<gene>
    <name evidence="2" type="ORF">BN946_scf185010.g39</name>
</gene>
<evidence type="ECO:0000313" key="3">
    <source>
        <dbReference type="Proteomes" id="UP000029665"/>
    </source>
</evidence>
<dbReference type="OrthoDB" id="2757496at2759"/>
<sequence>MESATDKSPYVPIEQPDAPPPRVQRQSSRQAIRRKVSRAFSTLTRRTSSTATSSEESDTSPPSTPSVSPAASRTSTTQMMTIVERERVEAWQSNSYPLVRLDPVLIGCFVCL</sequence>
<evidence type="ECO:0000313" key="2">
    <source>
        <dbReference type="EMBL" id="CDO75114.1"/>
    </source>
</evidence>
<comment type="caution">
    <text evidence="2">The sequence shown here is derived from an EMBL/GenBank/DDBJ whole genome shotgun (WGS) entry which is preliminary data.</text>
</comment>
<keyword evidence="3" id="KW-1185">Reference proteome</keyword>
<dbReference type="HOGENOM" id="CLU_2147119_0_0_1"/>
<evidence type="ECO:0000256" key="1">
    <source>
        <dbReference type="SAM" id="MobiDB-lite"/>
    </source>
</evidence>
<dbReference type="OMA" id="MMTIVER"/>
<accession>A0A060SSB1</accession>
<name>A0A060SSB1_PYCCI</name>
<dbReference type="Proteomes" id="UP000029665">
    <property type="component" value="Unassembled WGS sequence"/>
</dbReference>